<dbReference type="InterPro" id="IPR029058">
    <property type="entry name" value="AB_hydrolase_fold"/>
</dbReference>
<dbReference type="STRING" id="2512241.A0A553I209"/>
<dbReference type="PANTHER" id="PTHR37017">
    <property type="entry name" value="AB HYDROLASE-1 DOMAIN-CONTAINING PROTEIN-RELATED"/>
    <property type="match status" value="1"/>
</dbReference>
<comment type="caution">
    <text evidence="2">The sequence shown here is derived from an EMBL/GenBank/DDBJ whole genome shotgun (WGS) entry which is preliminary data.</text>
</comment>
<dbReference type="Gene3D" id="3.40.50.1820">
    <property type="entry name" value="alpha/beta hydrolase"/>
    <property type="match status" value="1"/>
</dbReference>
<sequence length="259" mass="27836">MAADSKPTIVLVGGAFHTPQSYEKLQTAIEGFGYEVHVPRLPTCNEARPPNADLGSDTELIRSYVEDLIQAGRTVVVVGHSYGGQVCSNALCGLGVETRASDGLKGGVSNLIYLVGYALPEGTSTLDKFKEFGNIENMPLVFDMAEDGSAVVRDPKMLFGLEGPGITDEDIEAYAKTLCRWSGKGMLQPLERAAWREIPVAYIHTTSDSSIPTPEQQSMVSFLENAGRKVQTFTVESGHAPNFNATQSVADAVHKVLSV</sequence>
<reference evidence="3" key="1">
    <citation type="submission" date="2019-06" db="EMBL/GenBank/DDBJ databases">
        <title>Draft genome sequence of the griseofulvin-producing fungus Xylaria cubensis strain G536.</title>
        <authorList>
            <person name="Mead M.E."/>
            <person name="Raja H.A."/>
            <person name="Steenwyk J.L."/>
            <person name="Knowles S.L."/>
            <person name="Oberlies N.H."/>
            <person name="Rokas A."/>
        </authorList>
    </citation>
    <scope>NUCLEOTIDE SEQUENCE [LARGE SCALE GENOMIC DNA]</scope>
    <source>
        <strain evidence="3">G536</strain>
    </source>
</reference>
<protein>
    <recommendedName>
        <fullName evidence="1">AB hydrolase-1 domain-containing protein</fullName>
    </recommendedName>
</protein>
<accession>A0A553I209</accession>
<keyword evidence="3" id="KW-1185">Reference proteome</keyword>
<evidence type="ECO:0000313" key="2">
    <source>
        <dbReference type="EMBL" id="TRX94217.1"/>
    </source>
</evidence>
<dbReference type="SUPFAM" id="SSF53474">
    <property type="entry name" value="alpha/beta-Hydrolases"/>
    <property type="match status" value="1"/>
</dbReference>
<name>A0A553I209_9PEZI</name>
<dbReference type="AlphaFoldDB" id="A0A553I209"/>
<dbReference type="OrthoDB" id="1263307at2759"/>
<gene>
    <name evidence="2" type="ORF">FHL15_004985</name>
</gene>
<dbReference type="Pfam" id="PF12697">
    <property type="entry name" value="Abhydrolase_6"/>
    <property type="match status" value="1"/>
</dbReference>
<dbReference type="InterPro" id="IPR000073">
    <property type="entry name" value="AB_hydrolase_1"/>
</dbReference>
<evidence type="ECO:0000313" key="3">
    <source>
        <dbReference type="Proteomes" id="UP000319160"/>
    </source>
</evidence>
<dbReference type="InterPro" id="IPR052897">
    <property type="entry name" value="Sec-Metab_Biosynth_Hydrolase"/>
</dbReference>
<dbReference type="PANTHER" id="PTHR37017:SF10">
    <property type="entry name" value="AB HYDROLASE-1 DOMAIN-CONTAINING PROTEIN"/>
    <property type="match status" value="1"/>
</dbReference>
<dbReference type="EMBL" id="VFLP01000024">
    <property type="protein sequence ID" value="TRX94217.1"/>
    <property type="molecule type" value="Genomic_DNA"/>
</dbReference>
<proteinExistence type="predicted"/>
<dbReference type="Proteomes" id="UP000319160">
    <property type="component" value="Unassembled WGS sequence"/>
</dbReference>
<evidence type="ECO:0000259" key="1">
    <source>
        <dbReference type="Pfam" id="PF12697"/>
    </source>
</evidence>
<organism evidence="2 3">
    <name type="scientific">Xylaria flabelliformis</name>
    <dbReference type="NCBI Taxonomy" id="2512241"/>
    <lineage>
        <taxon>Eukaryota</taxon>
        <taxon>Fungi</taxon>
        <taxon>Dikarya</taxon>
        <taxon>Ascomycota</taxon>
        <taxon>Pezizomycotina</taxon>
        <taxon>Sordariomycetes</taxon>
        <taxon>Xylariomycetidae</taxon>
        <taxon>Xylariales</taxon>
        <taxon>Xylariaceae</taxon>
        <taxon>Xylaria</taxon>
    </lineage>
</organism>
<feature type="domain" description="AB hydrolase-1" evidence="1">
    <location>
        <begin position="9"/>
        <end position="252"/>
    </location>
</feature>